<dbReference type="RefSeq" id="WP_273191143.1">
    <property type="nucleotide sequence ID" value="NZ_DYUZ01000033.1"/>
</dbReference>
<sequence>MDYPLDEMLKEIDTAQPKDQRLGDFLDAEEVPVTSLEVGDEVFVRQVDGRYRTYPVVGFGDGHVVNGLDTACVPYVGMYNGPACVDNCNNYLREKTVRRVPKEGATCQA</sequence>
<name>A0A921LU48_9ACTN</name>
<dbReference type="Proteomes" id="UP000753256">
    <property type="component" value="Unassembled WGS sequence"/>
</dbReference>
<reference evidence="1" key="2">
    <citation type="submission" date="2021-09" db="EMBL/GenBank/DDBJ databases">
        <authorList>
            <person name="Gilroy R."/>
        </authorList>
    </citation>
    <scope>NUCLEOTIDE SEQUENCE</scope>
    <source>
        <strain evidence="1">ChiHjej13B12-9602</strain>
    </source>
</reference>
<gene>
    <name evidence="1" type="ORF">K8V70_09195</name>
</gene>
<accession>A0A921LU48</accession>
<dbReference type="AlphaFoldDB" id="A0A921LU48"/>
<evidence type="ECO:0000313" key="1">
    <source>
        <dbReference type="EMBL" id="HJG38011.1"/>
    </source>
</evidence>
<organism evidence="1 2">
    <name type="scientific">Enorma phocaeensis</name>
    <dbReference type="NCBI Taxonomy" id="1871019"/>
    <lineage>
        <taxon>Bacteria</taxon>
        <taxon>Bacillati</taxon>
        <taxon>Actinomycetota</taxon>
        <taxon>Coriobacteriia</taxon>
        <taxon>Coriobacteriales</taxon>
        <taxon>Coriobacteriaceae</taxon>
        <taxon>Enorma</taxon>
    </lineage>
</organism>
<proteinExistence type="predicted"/>
<dbReference type="EMBL" id="DYUZ01000033">
    <property type="protein sequence ID" value="HJG38011.1"/>
    <property type="molecule type" value="Genomic_DNA"/>
</dbReference>
<protein>
    <submittedName>
        <fullName evidence="1">Uncharacterized protein</fullName>
    </submittedName>
</protein>
<evidence type="ECO:0000313" key="2">
    <source>
        <dbReference type="Proteomes" id="UP000753256"/>
    </source>
</evidence>
<comment type="caution">
    <text evidence="1">The sequence shown here is derived from an EMBL/GenBank/DDBJ whole genome shotgun (WGS) entry which is preliminary data.</text>
</comment>
<reference evidence="1" key="1">
    <citation type="journal article" date="2021" name="PeerJ">
        <title>Extensive microbial diversity within the chicken gut microbiome revealed by metagenomics and culture.</title>
        <authorList>
            <person name="Gilroy R."/>
            <person name="Ravi A."/>
            <person name="Getino M."/>
            <person name="Pursley I."/>
            <person name="Horton D.L."/>
            <person name="Alikhan N.F."/>
            <person name="Baker D."/>
            <person name="Gharbi K."/>
            <person name="Hall N."/>
            <person name="Watson M."/>
            <person name="Adriaenssens E.M."/>
            <person name="Foster-Nyarko E."/>
            <person name="Jarju S."/>
            <person name="Secka A."/>
            <person name="Antonio M."/>
            <person name="Oren A."/>
            <person name="Chaudhuri R.R."/>
            <person name="La Ragione R."/>
            <person name="Hildebrand F."/>
            <person name="Pallen M.J."/>
        </authorList>
    </citation>
    <scope>NUCLEOTIDE SEQUENCE</scope>
    <source>
        <strain evidence="1">ChiHjej13B12-9602</strain>
    </source>
</reference>